<feature type="transmembrane region" description="Helical" evidence="8">
    <location>
        <begin position="767"/>
        <end position="794"/>
    </location>
</feature>
<feature type="transmembrane region" description="Helical" evidence="8">
    <location>
        <begin position="201"/>
        <end position="222"/>
    </location>
</feature>
<dbReference type="GO" id="GO:0022821">
    <property type="term" value="F:solute:potassium antiporter activity"/>
    <property type="evidence" value="ECO:0007669"/>
    <property type="project" value="TreeGrafter"/>
</dbReference>
<feature type="transmembrane region" description="Helical" evidence="8">
    <location>
        <begin position="315"/>
        <end position="334"/>
    </location>
</feature>
<evidence type="ECO:0000256" key="4">
    <source>
        <dbReference type="ARBA" id="ARBA00022989"/>
    </source>
</evidence>
<dbReference type="PROSITE" id="PS50850">
    <property type="entry name" value="MFS"/>
    <property type="match status" value="2"/>
</dbReference>
<dbReference type="Proteomes" id="UP001234989">
    <property type="component" value="Chromosome 1"/>
</dbReference>
<name>A0AAF0T8B7_SOLVR</name>
<dbReference type="GO" id="GO:0009705">
    <property type="term" value="C:plant-type vacuole membrane"/>
    <property type="evidence" value="ECO:0007669"/>
    <property type="project" value="TreeGrafter"/>
</dbReference>
<feature type="transmembrane region" description="Helical" evidence="8">
    <location>
        <begin position="470"/>
        <end position="492"/>
    </location>
</feature>
<keyword evidence="5 8" id="KW-0472">Membrane</keyword>
<dbReference type="PANTHER" id="PTHR23504:SF114">
    <property type="entry name" value="PROTEIN ZINC INDUCED FACILITATOR-LIKE 1"/>
    <property type="match status" value="1"/>
</dbReference>
<feature type="transmembrane region" description="Helical" evidence="8">
    <location>
        <begin position="565"/>
        <end position="585"/>
    </location>
</feature>
<feature type="transmembrane region" description="Helical" evidence="8">
    <location>
        <begin position="113"/>
        <end position="136"/>
    </location>
</feature>
<dbReference type="InterPro" id="IPR020846">
    <property type="entry name" value="MFS_dom"/>
</dbReference>
<dbReference type="GO" id="GO:0005886">
    <property type="term" value="C:plasma membrane"/>
    <property type="evidence" value="ECO:0007669"/>
    <property type="project" value="TreeGrafter"/>
</dbReference>
<feature type="transmembrane region" description="Helical" evidence="8">
    <location>
        <begin position="504"/>
        <end position="527"/>
    </location>
</feature>
<feature type="transmembrane region" description="Helical" evidence="8">
    <location>
        <begin position="741"/>
        <end position="761"/>
    </location>
</feature>
<feature type="domain" description="Major facilitator superfamily (MFS) profile" evidence="9">
    <location>
        <begin position="430"/>
        <end position="871"/>
    </location>
</feature>
<dbReference type="InterPro" id="IPR036259">
    <property type="entry name" value="MFS_trans_sf"/>
</dbReference>
<evidence type="ECO:0000313" key="11">
    <source>
        <dbReference type="Proteomes" id="UP001234989"/>
    </source>
</evidence>
<dbReference type="FunFam" id="1.20.1250.20:FF:000301">
    <property type="entry name" value="Protein ZINC INDUCED FACILITATOR-LIKE 1"/>
    <property type="match status" value="2"/>
</dbReference>
<evidence type="ECO:0000313" key="10">
    <source>
        <dbReference type="EMBL" id="WMV11677.1"/>
    </source>
</evidence>
<gene>
    <name evidence="10" type="ORF">MTR67_005062</name>
</gene>
<feature type="transmembrane region" description="Helical" evidence="8">
    <location>
        <begin position="605"/>
        <end position="626"/>
    </location>
</feature>
<evidence type="ECO:0000256" key="5">
    <source>
        <dbReference type="ARBA" id="ARBA00023136"/>
    </source>
</evidence>
<evidence type="ECO:0000256" key="6">
    <source>
        <dbReference type="ARBA" id="ARBA00044504"/>
    </source>
</evidence>
<feature type="transmembrane region" description="Helical" evidence="8">
    <location>
        <begin position="346"/>
        <end position="379"/>
    </location>
</feature>
<feature type="transmembrane region" description="Helical" evidence="8">
    <location>
        <begin position="806"/>
        <end position="832"/>
    </location>
</feature>
<evidence type="ECO:0000256" key="1">
    <source>
        <dbReference type="ARBA" id="ARBA00004141"/>
    </source>
</evidence>
<keyword evidence="2" id="KW-0813">Transport</keyword>
<dbReference type="GO" id="GO:0090333">
    <property type="term" value="P:regulation of stomatal closure"/>
    <property type="evidence" value="ECO:0007669"/>
    <property type="project" value="TreeGrafter"/>
</dbReference>
<dbReference type="PANTHER" id="PTHR23504">
    <property type="entry name" value="MAJOR FACILITATOR SUPERFAMILY DOMAIN-CONTAINING PROTEIN 10"/>
    <property type="match status" value="1"/>
</dbReference>
<dbReference type="SUPFAM" id="SSF103473">
    <property type="entry name" value="MFS general substrate transporter"/>
    <property type="match status" value="2"/>
</dbReference>
<keyword evidence="4 8" id="KW-1133">Transmembrane helix</keyword>
<dbReference type="AlphaFoldDB" id="A0AAF0T8B7"/>
<dbReference type="EMBL" id="CP133612">
    <property type="protein sequence ID" value="WMV11677.1"/>
    <property type="molecule type" value="Genomic_DNA"/>
</dbReference>
<dbReference type="InterPro" id="IPR011701">
    <property type="entry name" value="MFS"/>
</dbReference>
<feature type="domain" description="Major facilitator superfamily (MFS) profile" evidence="9">
    <location>
        <begin position="29"/>
        <end position="439"/>
    </location>
</feature>
<keyword evidence="11" id="KW-1185">Reference proteome</keyword>
<feature type="transmembrane region" description="Helical" evidence="8">
    <location>
        <begin position="174"/>
        <end position="195"/>
    </location>
</feature>
<dbReference type="CDD" id="cd17330">
    <property type="entry name" value="MFS_SLC46_TetA_like"/>
    <property type="match status" value="2"/>
</dbReference>
<comment type="similarity">
    <text evidence="6">Belongs to the major facilitator superfamily. Phosphate:H(+) symporter (TC 2.A.1.9) family.</text>
</comment>
<feature type="region of interest" description="Disordered" evidence="7">
    <location>
        <begin position="636"/>
        <end position="661"/>
    </location>
</feature>
<feature type="transmembrane region" description="Helical" evidence="8">
    <location>
        <begin position="275"/>
        <end position="295"/>
    </location>
</feature>
<evidence type="ECO:0000256" key="7">
    <source>
        <dbReference type="SAM" id="MobiDB-lite"/>
    </source>
</evidence>
<organism evidence="10 11">
    <name type="scientific">Solanum verrucosum</name>
    <dbReference type="NCBI Taxonomy" id="315347"/>
    <lineage>
        <taxon>Eukaryota</taxon>
        <taxon>Viridiplantae</taxon>
        <taxon>Streptophyta</taxon>
        <taxon>Embryophyta</taxon>
        <taxon>Tracheophyta</taxon>
        <taxon>Spermatophyta</taxon>
        <taxon>Magnoliopsida</taxon>
        <taxon>eudicotyledons</taxon>
        <taxon>Gunneridae</taxon>
        <taxon>Pentapetalae</taxon>
        <taxon>asterids</taxon>
        <taxon>lamiids</taxon>
        <taxon>Solanales</taxon>
        <taxon>Solanaceae</taxon>
        <taxon>Solanoideae</taxon>
        <taxon>Solaneae</taxon>
        <taxon>Solanum</taxon>
    </lineage>
</organism>
<dbReference type="Pfam" id="PF07690">
    <property type="entry name" value="MFS_1"/>
    <property type="match status" value="2"/>
</dbReference>
<feature type="transmembrane region" description="Helical" evidence="8">
    <location>
        <begin position="430"/>
        <end position="458"/>
    </location>
</feature>
<feature type="compositionally biased region" description="Basic and acidic residues" evidence="7">
    <location>
        <begin position="651"/>
        <end position="661"/>
    </location>
</feature>
<evidence type="ECO:0000256" key="8">
    <source>
        <dbReference type="SAM" id="Phobius"/>
    </source>
</evidence>
<sequence length="874" mass="95687">MKRREYNMSVLYKLCMRETFSVFFLLLLLLGLRFLSKMADELETPLINKKDYYENCPGCKVDLHKAGQTGLPIKELFTVWVVILSAGSAFMLGRALTSVFWGTVADRYGRKPVIVFGTFVVVIFNTLFGLSVNFWMAVITRFLLGFLNGLMGPIRAYAAEIFREEYQAMGMSTISSAWGIGLIIGPAIGGFFAQISLLLALLMHITVFLGRGYCVILAAVILKAHGLQETLHNHDSRMPPQSSYKALEAASDTKEGNESTPTKSLFKNWPLMSAIILYCVFALHDMAYSEIFSLWAVTPRKFGGLNYSTVDVGEVLSISGCGLLVFQLTLYPLVERYFGPIVIARIAGVLSIPLLACYPYIAMLSGTALSVAINFASLLKNALSDQRQRGAANGLAMTSQSFFKAIGPAGAGVLFSWAQKRLDAPILPGAQVVFFVLNVIEAIALPISSLFPFLYFMIKDFHIAKREEDISTYAGYVGSAFMLGRALTSVFWGAVADRYGRKPVIVFGTFVVVVFNTLFGLSVNFWMAITTRFLLGFLNGLIGPIKAYAAEIFREEYQALGMSTISTAWGIGLIIGPALGGFLAQPAEKYPDVFSKDSIFGRFPYFLPCLCISLFSLAVGIASFWLPETLHNHDSRMPPQSSYEALEEAASDTKDGNESAPKENLFKNWPLMSSIILYCVFSLHDMAYTEIFSLWTVSPRKFGGLSYSTVDVGEVLSISGFGLLVFQLSLYPLVEKCVGPIVIARVAGVLSILVLTSYPYIAMLSGIALSVAINFASVIKNALSISIITGLFILQNKAVDQRQRGAANGIAMTAMSIFKAIGPAGAGVLFSWAQKRLDASILPGDQVVFFVLNVIEAIGVLLTFKPFLVEKQKT</sequence>
<comment type="subcellular location">
    <subcellularLocation>
        <location evidence="1">Membrane</location>
        <topology evidence="1">Multi-pass membrane protein</topology>
    </subcellularLocation>
</comment>
<evidence type="ECO:0000256" key="3">
    <source>
        <dbReference type="ARBA" id="ARBA00022692"/>
    </source>
</evidence>
<feature type="transmembrane region" description="Helical" evidence="8">
    <location>
        <begin position="715"/>
        <end position="734"/>
    </location>
</feature>
<keyword evidence="3 8" id="KW-0812">Transmembrane</keyword>
<feature type="transmembrane region" description="Helical" evidence="8">
    <location>
        <begin position="142"/>
        <end position="162"/>
    </location>
</feature>
<protein>
    <recommendedName>
        <fullName evidence="9">Major facilitator superfamily (MFS) profile domain-containing protein</fullName>
    </recommendedName>
</protein>
<dbReference type="Gene3D" id="1.20.1250.20">
    <property type="entry name" value="MFS general substrate transporter like domains"/>
    <property type="match status" value="2"/>
</dbReference>
<proteinExistence type="inferred from homology"/>
<evidence type="ECO:0000256" key="2">
    <source>
        <dbReference type="ARBA" id="ARBA00022448"/>
    </source>
</evidence>
<feature type="transmembrane region" description="Helical" evidence="8">
    <location>
        <begin position="675"/>
        <end position="695"/>
    </location>
</feature>
<feature type="transmembrane region" description="Helical" evidence="8">
    <location>
        <begin position="77"/>
        <end position="101"/>
    </location>
</feature>
<evidence type="ECO:0000259" key="9">
    <source>
        <dbReference type="PROSITE" id="PS50850"/>
    </source>
</evidence>
<accession>A0AAF0T8B7</accession>
<feature type="transmembrane region" description="Helical" evidence="8">
    <location>
        <begin position="847"/>
        <end position="868"/>
    </location>
</feature>
<reference evidence="10" key="1">
    <citation type="submission" date="2023-08" db="EMBL/GenBank/DDBJ databases">
        <title>A de novo genome assembly of Solanum verrucosum Schlechtendal, a Mexican diploid species geographically isolated from the other diploid A-genome species in potato relatives.</title>
        <authorList>
            <person name="Hosaka K."/>
        </authorList>
    </citation>
    <scope>NUCLEOTIDE SEQUENCE</scope>
    <source>
        <tissue evidence="10">Young leaves</tissue>
    </source>
</reference>